<keyword evidence="1" id="KW-0472">Membrane</keyword>
<evidence type="ECO:0000313" key="2">
    <source>
        <dbReference type="EMBL" id="PJE94761.1"/>
    </source>
</evidence>
<comment type="caution">
    <text evidence="2">The sequence shown here is derived from an EMBL/GenBank/DDBJ whole genome shotgun (WGS) entry which is preliminary data.</text>
</comment>
<keyword evidence="1" id="KW-0812">Transmembrane</keyword>
<feature type="transmembrane region" description="Helical" evidence="1">
    <location>
        <begin position="39"/>
        <end position="57"/>
    </location>
</feature>
<proteinExistence type="predicted"/>
<reference evidence="2 3" key="1">
    <citation type="submission" date="2017-11" db="EMBL/GenBank/DDBJ databases">
        <title>Streptomyces carmine sp. nov., a novel actinomycete isolated from Sophora alopecuroides in Xinjiang, China.</title>
        <authorList>
            <person name="Wang Y."/>
            <person name="Luo X."/>
            <person name="Wan C."/>
            <person name="Zhang L."/>
        </authorList>
    </citation>
    <scope>NUCLEOTIDE SEQUENCE [LARGE SCALE GENOMIC DNA]</scope>
    <source>
        <strain evidence="2 3">TRM SA0054</strain>
    </source>
</reference>
<evidence type="ECO:0000256" key="1">
    <source>
        <dbReference type="SAM" id="Phobius"/>
    </source>
</evidence>
<feature type="transmembrane region" description="Helical" evidence="1">
    <location>
        <begin position="63"/>
        <end position="82"/>
    </location>
</feature>
<accession>A0A2M8LS19</accession>
<keyword evidence="3" id="KW-1185">Reference proteome</keyword>
<sequence>MELPVPYVAALMGIAVLGALLRCTVTVARIRDIPAWRRFLPLGLFLLTLGTSLLRAVELPALANTVAFPSNLTALALAVGEVRAERRRSARRPFAG</sequence>
<dbReference type="EMBL" id="PGGW01000068">
    <property type="protein sequence ID" value="PJE94761.1"/>
    <property type="molecule type" value="Genomic_DNA"/>
</dbReference>
<gene>
    <name evidence="2" type="ORF">CUT44_26760</name>
</gene>
<dbReference type="RefSeq" id="WP_100204542.1">
    <property type="nucleotide sequence ID" value="NZ_PGGW01000068.1"/>
</dbReference>
<feature type="transmembrane region" description="Helical" evidence="1">
    <location>
        <begin position="6"/>
        <end position="27"/>
    </location>
</feature>
<dbReference type="Proteomes" id="UP000230407">
    <property type="component" value="Unassembled WGS sequence"/>
</dbReference>
<keyword evidence="1" id="KW-1133">Transmembrane helix</keyword>
<evidence type="ECO:0000313" key="3">
    <source>
        <dbReference type="Proteomes" id="UP000230407"/>
    </source>
</evidence>
<protein>
    <submittedName>
        <fullName evidence="2">Uncharacterized protein</fullName>
    </submittedName>
</protein>
<dbReference type="AlphaFoldDB" id="A0A2M8LS19"/>
<name>A0A2M8LS19_9ACTN</name>
<organism evidence="2 3">
    <name type="scientific">Streptomyces carminius</name>
    <dbReference type="NCBI Taxonomy" id="2665496"/>
    <lineage>
        <taxon>Bacteria</taxon>
        <taxon>Bacillati</taxon>
        <taxon>Actinomycetota</taxon>
        <taxon>Actinomycetes</taxon>
        <taxon>Kitasatosporales</taxon>
        <taxon>Streptomycetaceae</taxon>
        <taxon>Streptomyces</taxon>
    </lineage>
</organism>